<gene>
    <name evidence="1" type="ORF">KPL71_020880</name>
</gene>
<keyword evidence="2" id="KW-1185">Reference proteome</keyword>
<comment type="caution">
    <text evidence="1">The sequence shown here is derived from an EMBL/GenBank/DDBJ whole genome shotgun (WGS) entry which is preliminary data.</text>
</comment>
<dbReference type="EMBL" id="CM039176">
    <property type="protein sequence ID" value="KAH9715018.1"/>
    <property type="molecule type" value="Genomic_DNA"/>
</dbReference>
<dbReference type="Proteomes" id="UP000829398">
    <property type="component" value="Chromosome 7"/>
</dbReference>
<evidence type="ECO:0000313" key="2">
    <source>
        <dbReference type="Proteomes" id="UP000829398"/>
    </source>
</evidence>
<proteinExistence type="predicted"/>
<name>A0ACB8JBJ0_CITSI</name>
<evidence type="ECO:0000313" key="1">
    <source>
        <dbReference type="EMBL" id="KAH9715018.1"/>
    </source>
</evidence>
<organism evidence="1 2">
    <name type="scientific">Citrus sinensis</name>
    <name type="common">Sweet orange</name>
    <name type="synonym">Citrus aurantium var. sinensis</name>
    <dbReference type="NCBI Taxonomy" id="2711"/>
    <lineage>
        <taxon>Eukaryota</taxon>
        <taxon>Viridiplantae</taxon>
        <taxon>Streptophyta</taxon>
        <taxon>Embryophyta</taxon>
        <taxon>Tracheophyta</taxon>
        <taxon>Spermatophyta</taxon>
        <taxon>Magnoliopsida</taxon>
        <taxon>eudicotyledons</taxon>
        <taxon>Gunneridae</taxon>
        <taxon>Pentapetalae</taxon>
        <taxon>rosids</taxon>
        <taxon>malvids</taxon>
        <taxon>Sapindales</taxon>
        <taxon>Rutaceae</taxon>
        <taxon>Aurantioideae</taxon>
        <taxon>Citrus</taxon>
    </lineage>
</organism>
<protein>
    <submittedName>
        <fullName evidence="1">RHOMBOID-like protein 5</fullName>
    </submittedName>
</protein>
<accession>A0ACB8JBJ0</accession>
<sequence>MSNKSKAPKIAYQPSKTCSLPPKFYPPPPVSFSLFWYCSSCNLSCRQAAMENKPYPPEQWRAWLTPVIFVVCIIMFVYTMHVNNCPVKTADSHQCVLRDILGRYSFQPWKENYLLGPSISTLRDLGGLDRNLIVRKNQKYRLLSSMWLHAGIIHLVVNMTSLMLVSYRLEQEFGFARIAPLYLLSGFGGSLLSCLHHKGKKEIVSVGASGALFGLLGTMLSELIANWTIYANKCTSLSVLGSVIALNLAFGFIPGVDGVDNLAHIGGFASGVLLGFILFLRPQYGYVSEKYIAAGYDAKHRQPKYMHYQQLCWIIALILLVLGYALGLSKLYKGDKIHNEPLPHSHS</sequence>
<reference evidence="2" key="1">
    <citation type="journal article" date="2023" name="Hortic. Res.">
        <title>A chromosome-level phased genome enabling allele-level studies in sweet orange: a case study on citrus Huanglongbing tolerance.</title>
        <authorList>
            <person name="Wu B."/>
            <person name="Yu Q."/>
            <person name="Deng Z."/>
            <person name="Duan Y."/>
            <person name="Luo F."/>
            <person name="Gmitter F. Jr."/>
        </authorList>
    </citation>
    <scope>NUCLEOTIDE SEQUENCE [LARGE SCALE GENOMIC DNA]</scope>
    <source>
        <strain evidence="2">cv. Valencia</strain>
    </source>
</reference>